<gene>
    <name evidence="4" type="ORF">PPRIM_AZ9-3.1.T0090205</name>
</gene>
<protein>
    <recommendedName>
        <fullName evidence="3">C2 domain-containing protein</fullName>
    </recommendedName>
</protein>
<accession>A0A8S1JUB0</accession>
<reference evidence="4" key="1">
    <citation type="submission" date="2021-01" db="EMBL/GenBank/DDBJ databases">
        <authorList>
            <consortium name="Genoscope - CEA"/>
            <person name="William W."/>
        </authorList>
    </citation>
    <scope>NUCLEOTIDE SEQUENCE</scope>
</reference>
<dbReference type="CDD" id="cd04048">
    <property type="entry name" value="C2A_Copine"/>
    <property type="match status" value="1"/>
</dbReference>
<dbReference type="GO" id="GO:0071277">
    <property type="term" value="P:cellular response to calcium ion"/>
    <property type="evidence" value="ECO:0007669"/>
    <property type="project" value="TreeGrafter"/>
</dbReference>
<dbReference type="CDD" id="cd04047">
    <property type="entry name" value="C2B_Copine"/>
    <property type="match status" value="1"/>
</dbReference>
<name>A0A8S1JUB0_PARPR</name>
<dbReference type="InterPro" id="IPR010734">
    <property type="entry name" value="Copine_C"/>
</dbReference>
<feature type="compositionally biased region" description="Low complexity" evidence="2">
    <location>
        <begin position="637"/>
        <end position="661"/>
    </location>
</feature>
<dbReference type="PROSITE" id="PS50004">
    <property type="entry name" value="C2"/>
    <property type="match status" value="2"/>
</dbReference>
<feature type="region of interest" description="Disordered" evidence="2">
    <location>
        <begin position="614"/>
        <end position="681"/>
    </location>
</feature>
<dbReference type="GO" id="GO:0005544">
    <property type="term" value="F:calcium-dependent phospholipid binding"/>
    <property type="evidence" value="ECO:0007669"/>
    <property type="project" value="InterPro"/>
</dbReference>
<dbReference type="EMBL" id="CAJJDM010000006">
    <property type="protein sequence ID" value="CAD8045179.1"/>
    <property type="molecule type" value="Genomic_DNA"/>
</dbReference>
<dbReference type="Proteomes" id="UP000688137">
    <property type="component" value="Unassembled WGS sequence"/>
</dbReference>
<keyword evidence="5" id="KW-1185">Reference proteome</keyword>
<evidence type="ECO:0000259" key="3">
    <source>
        <dbReference type="PROSITE" id="PS50004"/>
    </source>
</evidence>
<dbReference type="FunFam" id="2.60.40.150:FF:000351">
    <property type="entry name" value="Copine-A"/>
    <property type="match status" value="1"/>
</dbReference>
<feature type="domain" description="C2" evidence="3">
    <location>
        <begin position="1"/>
        <end position="109"/>
    </location>
</feature>
<evidence type="ECO:0000313" key="5">
    <source>
        <dbReference type="Proteomes" id="UP000688137"/>
    </source>
</evidence>
<dbReference type="PANTHER" id="PTHR10857:SF106">
    <property type="entry name" value="C2 DOMAIN-CONTAINING PROTEIN"/>
    <property type="match status" value="1"/>
</dbReference>
<dbReference type="InterPro" id="IPR045052">
    <property type="entry name" value="Copine"/>
</dbReference>
<feature type="compositionally biased region" description="Polar residues" evidence="2">
    <location>
        <begin position="614"/>
        <end position="636"/>
    </location>
</feature>
<dbReference type="InterPro" id="IPR000008">
    <property type="entry name" value="C2_dom"/>
</dbReference>
<feature type="compositionally biased region" description="Low complexity" evidence="2">
    <location>
        <begin position="554"/>
        <end position="590"/>
    </location>
</feature>
<keyword evidence="1" id="KW-0677">Repeat</keyword>
<dbReference type="Pfam" id="PF00168">
    <property type="entry name" value="C2"/>
    <property type="match status" value="2"/>
</dbReference>
<sequence>MDSNCYQQIEIFISGRQLKDLDYFSKSDPFVIVYIKTNNQWIKIGNTETIQNNLNPNFKRSFQLDYVFETVQPIKFEVRDDDGSNSELIGQIETTIGTLFGAKNQTSILELGQRRGKLIIRCDKIQEGNEVMIMKWSGVKLMNTDGWFDKSDPFLRFYRQRDDSTYIQTYETEVIKDNLNPLWKTFEIQSVKLAHSNDKKIKIECWDWEKSGKHQFIGELITTIPELQQTREYQLTNPKHKNPGKLRLDQFSTYVKPNFQDYIRGGLQLNLMTAIDFTGSNGAPHQPGSLHFRSPHSLNQYQLAINAVGEILLAYDFDKMVPCFGFGANLNYPTMRSGQVSHCFPLSGDPNQLNAFELQGIANLYNYALANVTFSGPTYFGPIIQEALRQIYVQQQTEQNIYTILLILTDGIIHDMEQTKQLIVNSARLPLSIIIIGVGNENFAMMEELDGDQGLYSGNRKAERDLVQFVPFRNFGGNQVNLARHVLAEIPEQIVKYHQLIGKKPNPPQFVDINQLGMTMANQQMKQQESQQQYIPPPNIIPQVQQPNIPPPIQQQMQPQPPYQQQIPAYTSQQSQVNQQYPPPQQQGYPYQQTINQSYQQGRASQQINPSNFMQQLYGQPPQNNRSSCNLQQSPYQQQPQNQIPNAQIPNAQIPNAQIPNFQYPPMSQSQAYGQIKNPME</sequence>
<dbReference type="SMART" id="SM00239">
    <property type="entry name" value="C2"/>
    <property type="match status" value="2"/>
</dbReference>
<feature type="region of interest" description="Disordered" evidence="2">
    <location>
        <begin position="540"/>
        <end position="590"/>
    </location>
</feature>
<dbReference type="InterPro" id="IPR037768">
    <property type="entry name" value="C2B_Copine"/>
</dbReference>
<evidence type="ECO:0000256" key="1">
    <source>
        <dbReference type="ARBA" id="ARBA00022737"/>
    </source>
</evidence>
<evidence type="ECO:0000256" key="2">
    <source>
        <dbReference type="SAM" id="MobiDB-lite"/>
    </source>
</evidence>
<organism evidence="4 5">
    <name type="scientific">Paramecium primaurelia</name>
    <dbReference type="NCBI Taxonomy" id="5886"/>
    <lineage>
        <taxon>Eukaryota</taxon>
        <taxon>Sar</taxon>
        <taxon>Alveolata</taxon>
        <taxon>Ciliophora</taxon>
        <taxon>Intramacronucleata</taxon>
        <taxon>Oligohymenophorea</taxon>
        <taxon>Peniculida</taxon>
        <taxon>Parameciidae</taxon>
        <taxon>Paramecium</taxon>
    </lineage>
</organism>
<feature type="domain" description="C2" evidence="3">
    <location>
        <begin position="114"/>
        <end position="237"/>
    </location>
</feature>
<evidence type="ECO:0000313" key="4">
    <source>
        <dbReference type="EMBL" id="CAD8045179.1"/>
    </source>
</evidence>
<comment type="caution">
    <text evidence="4">The sequence shown here is derived from an EMBL/GenBank/DDBJ whole genome shotgun (WGS) entry which is preliminary data.</text>
</comment>
<dbReference type="SMART" id="SM00327">
    <property type="entry name" value="VWA"/>
    <property type="match status" value="1"/>
</dbReference>
<dbReference type="Pfam" id="PF07002">
    <property type="entry name" value="Copine"/>
    <property type="match status" value="1"/>
</dbReference>
<proteinExistence type="predicted"/>
<dbReference type="PANTHER" id="PTHR10857">
    <property type="entry name" value="COPINE"/>
    <property type="match status" value="1"/>
</dbReference>
<dbReference type="InterPro" id="IPR002035">
    <property type="entry name" value="VWF_A"/>
</dbReference>
<dbReference type="GO" id="GO:0005886">
    <property type="term" value="C:plasma membrane"/>
    <property type="evidence" value="ECO:0007669"/>
    <property type="project" value="TreeGrafter"/>
</dbReference>
<dbReference type="AlphaFoldDB" id="A0A8S1JUB0"/>
<dbReference type="OMA" id="WAHESIN"/>